<comment type="caution">
    <text evidence="6">The sequence shown here is derived from an EMBL/GenBank/DDBJ whole genome shotgun (WGS) entry which is preliminary data.</text>
</comment>
<dbReference type="Gene3D" id="3.20.20.80">
    <property type="entry name" value="Glycosidases"/>
    <property type="match status" value="1"/>
</dbReference>
<evidence type="ECO:0000313" key="7">
    <source>
        <dbReference type="Proteomes" id="UP001216907"/>
    </source>
</evidence>
<dbReference type="InterPro" id="IPR017853">
    <property type="entry name" value="GH"/>
</dbReference>
<proteinExistence type="inferred from homology"/>
<dbReference type="Proteomes" id="UP001216907">
    <property type="component" value="Unassembled WGS sequence"/>
</dbReference>
<organism evidence="6 7">
    <name type="scientific">Paludisphaera mucosa</name>
    <dbReference type="NCBI Taxonomy" id="3030827"/>
    <lineage>
        <taxon>Bacteria</taxon>
        <taxon>Pseudomonadati</taxon>
        <taxon>Planctomycetota</taxon>
        <taxon>Planctomycetia</taxon>
        <taxon>Isosphaerales</taxon>
        <taxon>Isosphaeraceae</taxon>
        <taxon>Paludisphaera</taxon>
    </lineage>
</organism>
<dbReference type="Pfam" id="PF00150">
    <property type="entry name" value="Cellulase"/>
    <property type="match status" value="1"/>
</dbReference>
<name>A0ABT6FAE1_9BACT</name>
<feature type="chain" id="PRO_5046548174" evidence="4">
    <location>
        <begin position="33"/>
        <end position="382"/>
    </location>
</feature>
<evidence type="ECO:0000256" key="2">
    <source>
        <dbReference type="ARBA" id="ARBA00023295"/>
    </source>
</evidence>
<dbReference type="RefSeq" id="WP_277860918.1">
    <property type="nucleotide sequence ID" value="NZ_JARRAG010000002.1"/>
</dbReference>
<accession>A0ABT6FAE1</accession>
<feature type="domain" description="Glycoside hydrolase family 5" evidence="5">
    <location>
        <begin position="84"/>
        <end position="293"/>
    </location>
</feature>
<keyword evidence="4" id="KW-0732">Signal</keyword>
<evidence type="ECO:0000256" key="1">
    <source>
        <dbReference type="ARBA" id="ARBA00022801"/>
    </source>
</evidence>
<evidence type="ECO:0000313" key="6">
    <source>
        <dbReference type="EMBL" id="MDG3004563.1"/>
    </source>
</evidence>
<dbReference type="InterPro" id="IPR001547">
    <property type="entry name" value="Glyco_hydro_5"/>
</dbReference>
<dbReference type="SUPFAM" id="SSF51445">
    <property type="entry name" value="(Trans)glycosidases"/>
    <property type="match status" value="1"/>
</dbReference>
<gene>
    <name evidence="6" type="ORF">PZE19_12320</name>
</gene>
<sequence length="382" mass="42717">MRDQVETRGWPLSPSILATLTVAMLATTAALATPPEPAAMPRIRVSDDGERFVAADSGRVFVPWGFNYLGKFEHLAEDDWDTPEGWRKVEDDCREMKRLGANVVRWHLQFETFMDGPDAPDAAQVGRLKDLLKLARANGLYLDLTGLNCFRLKRIPKWYDDLAEADRWKAQARFWEAVAGACAGDSVVFCYDLMNEPVMGDPGPNDHPWVGGELGGFHFVQRISNKIAGRDFKDIAEAWVKTLVDAIRRHDQETPITVGVIPWALVWPGAKPVFYAPQVLKHLDFVSVHFYPAPGRIEKEMTALAVYDLGKPLVVEETFPLGCTVADFDKFVDAASPRVDGWIAHYFGHTAAEHRAGARPTEPPVAEFLEFWAKKKSTVVGR</sequence>
<reference evidence="6 7" key="1">
    <citation type="submission" date="2023-03" db="EMBL/GenBank/DDBJ databases">
        <title>Paludisphaera mucosa sp. nov. a novel planctomycete from northern fen.</title>
        <authorList>
            <person name="Ivanova A."/>
        </authorList>
    </citation>
    <scope>NUCLEOTIDE SEQUENCE [LARGE SCALE GENOMIC DNA]</scope>
    <source>
        <strain evidence="6 7">Pla2</strain>
    </source>
</reference>
<keyword evidence="7" id="KW-1185">Reference proteome</keyword>
<keyword evidence="1 3" id="KW-0378">Hydrolase</keyword>
<evidence type="ECO:0000259" key="5">
    <source>
        <dbReference type="Pfam" id="PF00150"/>
    </source>
</evidence>
<dbReference type="EMBL" id="JARRAG010000002">
    <property type="protein sequence ID" value="MDG3004563.1"/>
    <property type="molecule type" value="Genomic_DNA"/>
</dbReference>
<evidence type="ECO:0000256" key="4">
    <source>
        <dbReference type="SAM" id="SignalP"/>
    </source>
</evidence>
<feature type="signal peptide" evidence="4">
    <location>
        <begin position="1"/>
        <end position="32"/>
    </location>
</feature>
<keyword evidence="2 3" id="KW-0326">Glycosidase</keyword>
<comment type="similarity">
    <text evidence="3">Belongs to the glycosyl hydrolase 5 (cellulase A) family.</text>
</comment>
<evidence type="ECO:0000256" key="3">
    <source>
        <dbReference type="RuleBase" id="RU361153"/>
    </source>
</evidence>
<protein>
    <submittedName>
        <fullName evidence="6">Cellulase family glycosylhydrolase</fullName>
    </submittedName>
</protein>